<sequence length="189" mass="21091">MAEVSHKALYTISSGELGEGPNSVMETLASVMELAEAWNAVLLLDEADVFLTERDNTNLSRNAITSVFLRNLEYFQGIMLLTTNRLASFDPAFQSRIHFCLEYPDLAPEARAGIWRIFLSKITKSTDLDVQVGEPEIQELSSLTLNGRQIKNVMSISKTFAQNRKTDITLDTIQNAIKFSQSGWGIGKK</sequence>
<dbReference type="Proteomes" id="UP001396898">
    <property type="component" value="Unassembled WGS sequence"/>
</dbReference>
<dbReference type="PANTHER" id="PTHR46411:SF3">
    <property type="entry name" value="AAA+ ATPASE DOMAIN-CONTAINING PROTEIN"/>
    <property type="match status" value="1"/>
</dbReference>
<proteinExistence type="predicted"/>
<dbReference type="GO" id="GO:0008237">
    <property type="term" value="F:metallopeptidase activity"/>
    <property type="evidence" value="ECO:0007669"/>
    <property type="project" value="UniProtKB-KW"/>
</dbReference>
<dbReference type="InterPro" id="IPR027417">
    <property type="entry name" value="P-loop_NTPase"/>
</dbReference>
<dbReference type="Gene3D" id="3.40.50.300">
    <property type="entry name" value="P-loop containing nucleotide triphosphate hydrolases"/>
    <property type="match status" value="1"/>
</dbReference>
<keyword evidence="2" id="KW-0645">Protease</keyword>
<protein>
    <submittedName>
        <fullName evidence="2">Inactive ATP-dependent zinc metalloprotease FTSHI 3</fullName>
    </submittedName>
</protein>
<evidence type="ECO:0000259" key="1">
    <source>
        <dbReference type="Pfam" id="PF00004"/>
    </source>
</evidence>
<dbReference type="InterPro" id="IPR003959">
    <property type="entry name" value="ATPase_AAA_core"/>
</dbReference>
<keyword evidence="2" id="KW-0482">Metalloprotease</keyword>
<name>A0ABR1SBD4_9PEZI</name>
<dbReference type="PANTHER" id="PTHR46411">
    <property type="entry name" value="FAMILY ATPASE, PUTATIVE-RELATED"/>
    <property type="match status" value="1"/>
</dbReference>
<dbReference type="EMBL" id="JAQQWI010000007">
    <property type="protein sequence ID" value="KAK8029088.1"/>
    <property type="molecule type" value="Genomic_DNA"/>
</dbReference>
<organism evidence="2 3">
    <name type="scientific">Apiospora marii</name>
    <dbReference type="NCBI Taxonomy" id="335849"/>
    <lineage>
        <taxon>Eukaryota</taxon>
        <taxon>Fungi</taxon>
        <taxon>Dikarya</taxon>
        <taxon>Ascomycota</taxon>
        <taxon>Pezizomycotina</taxon>
        <taxon>Sordariomycetes</taxon>
        <taxon>Xylariomycetidae</taxon>
        <taxon>Amphisphaeriales</taxon>
        <taxon>Apiosporaceae</taxon>
        <taxon>Apiospora</taxon>
    </lineage>
</organism>
<dbReference type="Pfam" id="PF00004">
    <property type="entry name" value="AAA"/>
    <property type="match status" value="1"/>
</dbReference>
<evidence type="ECO:0000313" key="2">
    <source>
        <dbReference type="EMBL" id="KAK8029088.1"/>
    </source>
</evidence>
<comment type="caution">
    <text evidence="2">The sequence shown here is derived from an EMBL/GenBank/DDBJ whole genome shotgun (WGS) entry which is preliminary data.</text>
</comment>
<accession>A0ABR1SBD4</accession>
<dbReference type="SUPFAM" id="SSF52540">
    <property type="entry name" value="P-loop containing nucleoside triphosphate hydrolases"/>
    <property type="match status" value="1"/>
</dbReference>
<keyword evidence="3" id="KW-1185">Reference proteome</keyword>
<gene>
    <name evidence="2" type="ORF">PG991_006144</name>
</gene>
<evidence type="ECO:0000313" key="3">
    <source>
        <dbReference type="Proteomes" id="UP001396898"/>
    </source>
</evidence>
<feature type="domain" description="ATPase AAA-type core" evidence="1">
    <location>
        <begin position="10"/>
        <end position="101"/>
    </location>
</feature>
<reference evidence="2 3" key="1">
    <citation type="submission" date="2023-01" db="EMBL/GenBank/DDBJ databases">
        <title>Analysis of 21 Apiospora genomes using comparative genomics revels a genus with tremendous synthesis potential of carbohydrate active enzymes and secondary metabolites.</title>
        <authorList>
            <person name="Sorensen T."/>
        </authorList>
    </citation>
    <scope>NUCLEOTIDE SEQUENCE [LARGE SCALE GENOMIC DNA]</scope>
    <source>
        <strain evidence="2 3">CBS 20057</strain>
    </source>
</reference>
<keyword evidence="2" id="KW-0378">Hydrolase</keyword>